<proteinExistence type="predicted"/>
<organism evidence="2">
    <name type="scientific">marine sediment metagenome</name>
    <dbReference type="NCBI Taxonomy" id="412755"/>
    <lineage>
        <taxon>unclassified sequences</taxon>
        <taxon>metagenomes</taxon>
        <taxon>ecological metagenomes</taxon>
    </lineage>
</organism>
<evidence type="ECO:0000256" key="1">
    <source>
        <dbReference type="SAM" id="MobiDB-lite"/>
    </source>
</evidence>
<sequence length="40" mass="4782">LNKPNQSPDETTTKRRNENIKKHRLNEKFKVTSEKLQCEV</sequence>
<gene>
    <name evidence="2" type="ORF">S03H2_65054</name>
</gene>
<feature type="compositionally biased region" description="Polar residues" evidence="1">
    <location>
        <begin position="1"/>
        <end position="10"/>
    </location>
</feature>
<dbReference type="EMBL" id="BARU01042323">
    <property type="protein sequence ID" value="GAH83611.1"/>
    <property type="molecule type" value="Genomic_DNA"/>
</dbReference>
<name>X1IMG6_9ZZZZ</name>
<feature type="compositionally biased region" description="Basic and acidic residues" evidence="1">
    <location>
        <begin position="11"/>
        <end position="40"/>
    </location>
</feature>
<feature type="region of interest" description="Disordered" evidence="1">
    <location>
        <begin position="1"/>
        <end position="40"/>
    </location>
</feature>
<comment type="caution">
    <text evidence="2">The sequence shown here is derived from an EMBL/GenBank/DDBJ whole genome shotgun (WGS) entry which is preliminary data.</text>
</comment>
<accession>X1IMG6</accession>
<protein>
    <submittedName>
        <fullName evidence="2">Uncharacterized protein</fullName>
    </submittedName>
</protein>
<dbReference type="AlphaFoldDB" id="X1IMG6"/>
<feature type="non-terminal residue" evidence="2">
    <location>
        <position position="1"/>
    </location>
</feature>
<evidence type="ECO:0000313" key="2">
    <source>
        <dbReference type="EMBL" id="GAH83611.1"/>
    </source>
</evidence>
<reference evidence="2" key="1">
    <citation type="journal article" date="2014" name="Front. Microbiol.">
        <title>High frequency of phylogenetically diverse reductive dehalogenase-homologous genes in deep subseafloor sedimentary metagenomes.</title>
        <authorList>
            <person name="Kawai M."/>
            <person name="Futagami T."/>
            <person name="Toyoda A."/>
            <person name="Takaki Y."/>
            <person name="Nishi S."/>
            <person name="Hori S."/>
            <person name="Arai W."/>
            <person name="Tsubouchi T."/>
            <person name="Morono Y."/>
            <person name="Uchiyama I."/>
            <person name="Ito T."/>
            <person name="Fujiyama A."/>
            <person name="Inagaki F."/>
            <person name="Takami H."/>
        </authorList>
    </citation>
    <scope>NUCLEOTIDE SEQUENCE</scope>
    <source>
        <strain evidence="2">Expedition CK06-06</strain>
    </source>
</reference>